<dbReference type="InterPro" id="IPR021202">
    <property type="entry name" value="Rv3654c-like"/>
</dbReference>
<keyword evidence="1" id="KW-0812">Transmembrane</keyword>
<dbReference type="Proteomes" id="UP001597018">
    <property type="component" value="Unassembled WGS sequence"/>
</dbReference>
<keyword evidence="1" id="KW-1133">Transmembrane helix</keyword>
<dbReference type="EMBL" id="JBHTIW010000009">
    <property type="protein sequence ID" value="MFD0920867.1"/>
    <property type="molecule type" value="Genomic_DNA"/>
</dbReference>
<protein>
    <submittedName>
        <fullName evidence="3">Rv3654c family TadE-like protein</fullName>
    </submittedName>
</protein>
<dbReference type="NCBIfam" id="TIGR03816">
    <property type="entry name" value="tadE_like_DECH"/>
    <property type="match status" value="1"/>
</dbReference>
<comment type="caution">
    <text evidence="3">The sequence shown here is derived from an EMBL/GenBank/DDBJ whole genome shotgun (WGS) entry which is preliminary data.</text>
</comment>
<organism evidence="3 4">
    <name type="scientific">Saccharopolyspora rosea</name>
    <dbReference type="NCBI Taxonomy" id="524884"/>
    <lineage>
        <taxon>Bacteria</taxon>
        <taxon>Bacillati</taxon>
        <taxon>Actinomycetota</taxon>
        <taxon>Actinomycetes</taxon>
        <taxon>Pseudonocardiales</taxon>
        <taxon>Pseudonocardiaceae</taxon>
        <taxon>Saccharopolyspora</taxon>
    </lineage>
</organism>
<keyword evidence="4" id="KW-1185">Reference proteome</keyword>
<feature type="transmembrane region" description="Helical" evidence="1">
    <location>
        <begin position="12"/>
        <end position="36"/>
    </location>
</feature>
<keyword evidence="1" id="KW-0472">Membrane</keyword>
<dbReference type="Pfam" id="PF13400">
    <property type="entry name" value="Tad"/>
    <property type="match status" value="1"/>
</dbReference>
<gene>
    <name evidence="3" type="ORF">ACFQ16_14030</name>
</gene>
<dbReference type="InterPro" id="IPR028087">
    <property type="entry name" value="Tad_N"/>
</dbReference>
<proteinExistence type="predicted"/>
<dbReference type="RefSeq" id="WP_263250528.1">
    <property type="nucleotide sequence ID" value="NZ_BAABLT010000011.1"/>
</dbReference>
<name>A0ABW3FRA9_9PSEU</name>
<accession>A0ABW3FRA9</accession>
<feature type="domain" description="Putative Flp pilus-assembly TadG-like N-terminal" evidence="2">
    <location>
        <begin position="11"/>
        <end position="56"/>
    </location>
</feature>
<reference evidence="4" key="1">
    <citation type="journal article" date="2019" name="Int. J. Syst. Evol. Microbiol.">
        <title>The Global Catalogue of Microorganisms (GCM) 10K type strain sequencing project: providing services to taxonomists for standard genome sequencing and annotation.</title>
        <authorList>
            <consortium name="The Broad Institute Genomics Platform"/>
            <consortium name="The Broad Institute Genome Sequencing Center for Infectious Disease"/>
            <person name="Wu L."/>
            <person name="Ma J."/>
        </authorList>
    </citation>
    <scope>NUCLEOTIDE SEQUENCE [LARGE SCALE GENOMIC DNA]</scope>
    <source>
        <strain evidence="4">CCUG 56401</strain>
    </source>
</reference>
<evidence type="ECO:0000259" key="2">
    <source>
        <dbReference type="Pfam" id="PF13400"/>
    </source>
</evidence>
<evidence type="ECO:0000256" key="1">
    <source>
        <dbReference type="SAM" id="Phobius"/>
    </source>
</evidence>
<evidence type="ECO:0000313" key="4">
    <source>
        <dbReference type="Proteomes" id="UP001597018"/>
    </source>
</evidence>
<sequence length="120" mass="12261">MTRLIGPDDRGAATVLAAVLTICIVVVLWLVVMLGAAASARHRAENAADLAALAAALRAPGGDAAACDRAQRIARGMGAVVSTCEWAGWEVRVEVTAELPDLFPGHAPVRARARAGPVGA</sequence>
<evidence type="ECO:0000313" key="3">
    <source>
        <dbReference type="EMBL" id="MFD0920867.1"/>
    </source>
</evidence>